<proteinExistence type="inferred from homology"/>
<keyword evidence="5" id="KW-1185">Reference proteome</keyword>
<dbReference type="Gene3D" id="3.40.50.1370">
    <property type="entry name" value="Aspartate/ornithine carbamoyltransferase"/>
    <property type="match status" value="2"/>
</dbReference>
<name>W4VEV4_9BACI</name>
<evidence type="ECO:0000256" key="2">
    <source>
        <dbReference type="RuleBase" id="RU003634"/>
    </source>
</evidence>
<evidence type="ECO:0000313" key="4">
    <source>
        <dbReference type="EMBL" id="GAE91706.1"/>
    </source>
</evidence>
<dbReference type="Pfam" id="PF00185">
    <property type="entry name" value="OTCace"/>
    <property type="match status" value="1"/>
</dbReference>
<dbReference type="InterPro" id="IPR006130">
    <property type="entry name" value="Asp/Orn_carbamoylTrfase"/>
</dbReference>
<dbReference type="InterPro" id="IPR036901">
    <property type="entry name" value="Asp/Orn_carbamoylTrfase_sf"/>
</dbReference>
<dbReference type="Proteomes" id="UP000019102">
    <property type="component" value="Unassembled WGS sequence"/>
</dbReference>
<evidence type="ECO:0000313" key="5">
    <source>
        <dbReference type="Proteomes" id="UP000019102"/>
    </source>
</evidence>
<accession>W4VEV4</accession>
<evidence type="ECO:0000259" key="3">
    <source>
        <dbReference type="Pfam" id="PF00185"/>
    </source>
</evidence>
<keyword evidence="1 2" id="KW-0808">Transferase</keyword>
<feature type="domain" description="Aspartate/ornithine carbamoyltransferase Asp/Orn-binding" evidence="3">
    <location>
        <begin position="9"/>
        <end position="100"/>
    </location>
</feature>
<gene>
    <name evidence="4" type="ORF">JCM21714_660</name>
</gene>
<dbReference type="AlphaFoldDB" id="W4VEV4"/>
<dbReference type="InterPro" id="IPR006131">
    <property type="entry name" value="Asp_carbamoyltransf_Asp/Orn-bd"/>
</dbReference>
<dbReference type="UniPathway" id="UPA00070">
    <property type="reaction ID" value="UER00116"/>
</dbReference>
<dbReference type="PRINTS" id="PR00101">
    <property type="entry name" value="ATCASE"/>
</dbReference>
<dbReference type="PANTHER" id="PTHR45753">
    <property type="entry name" value="ORNITHINE CARBAMOYLTRANSFERASE, MITOCHONDRIAL"/>
    <property type="match status" value="1"/>
</dbReference>
<reference evidence="4 5" key="1">
    <citation type="journal article" date="2014" name="Genome Announc.">
        <title>Draft Genome Sequence of the Boron-Tolerant and Moderately Halotolerant Bacterium Gracilibacillus boraciitolerans JCM 21714T.</title>
        <authorList>
            <person name="Ahmed I."/>
            <person name="Oshima K."/>
            <person name="Suda W."/>
            <person name="Kitamura K."/>
            <person name="Iida T."/>
            <person name="Ohmori Y."/>
            <person name="Fujiwara T."/>
            <person name="Hattori M."/>
            <person name="Ohkuma M."/>
        </authorList>
    </citation>
    <scope>NUCLEOTIDE SEQUENCE [LARGE SCALE GENOMIC DNA]</scope>
    <source>
        <strain evidence="4 5">JCM 21714</strain>
    </source>
</reference>
<dbReference type="PANTHER" id="PTHR45753:SF6">
    <property type="entry name" value="ASPARTATE CARBAMOYLTRANSFERASE"/>
    <property type="match status" value="1"/>
</dbReference>
<dbReference type="GO" id="GO:0016743">
    <property type="term" value="F:carboxyl- or carbamoyltransferase activity"/>
    <property type="evidence" value="ECO:0007669"/>
    <property type="project" value="InterPro"/>
</dbReference>
<dbReference type="SUPFAM" id="SSF53671">
    <property type="entry name" value="Aspartate/ornithine carbamoyltransferase"/>
    <property type="match status" value="1"/>
</dbReference>
<comment type="caution">
    <text evidence="4">The sequence shown here is derived from an EMBL/GenBank/DDBJ whole genome shotgun (WGS) entry which is preliminary data.</text>
</comment>
<dbReference type="GO" id="GO:0005829">
    <property type="term" value="C:cytosol"/>
    <property type="evidence" value="ECO:0007669"/>
    <property type="project" value="TreeGrafter"/>
</dbReference>
<dbReference type="EMBL" id="BAVS01000001">
    <property type="protein sequence ID" value="GAE91706.1"/>
    <property type="molecule type" value="Genomic_DNA"/>
</dbReference>
<comment type="similarity">
    <text evidence="2">Belongs to the aspartate/ornithine carbamoyltransferase superfamily.</text>
</comment>
<dbReference type="STRING" id="1298598.JCM21714_660"/>
<dbReference type="GO" id="GO:0016597">
    <property type="term" value="F:amino acid binding"/>
    <property type="evidence" value="ECO:0007669"/>
    <property type="project" value="InterPro"/>
</dbReference>
<dbReference type="GO" id="GO:0006520">
    <property type="term" value="P:amino acid metabolic process"/>
    <property type="evidence" value="ECO:0007669"/>
    <property type="project" value="InterPro"/>
</dbReference>
<dbReference type="PRINTS" id="PR00100">
    <property type="entry name" value="AOTCASE"/>
</dbReference>
<dbReference type="eggNOG" id="COG0540">
    <property type="taxonomic scope" value="Bacteria"/>
</dbReference>
<sequence length="108" mass="12409">MPFPYIAMDDAVEIADVFMLLRIQHERHLDQFSLTECNYLDNYGLTLEREARMQKHAIILHPAPVNRGVEIDSRLVECQRSRIFKQMKNGVAARIAIITSLLNQGGEL</sequence>
<evidence type="ECO:0000256" key="1">
    <source>
        <dbReference type="ARBA" id="ARBA00022679"/>
    </source>
</evidence>
<protein>
    <submittedName>
        <fullName evidence="4">Aspartate carbamoyltransferase</fullName>
    </submittedName>
</protein>
<dbReference type="GO" id="GO:0044205">
    <property type="term" value="P:'de novo' UMP biosynthetic process"/>
    <property type="evidence" value="ECO:0007669"/>
    <property type="project" value="UniProtKB-UniPathway"/>
</dbReference>
<organism evidence="4 5">
    <name type="scientific">Gracilibacillus boraciitolerans JCM 21714</name>
    <dbReference type="NCBI Taxonomy" id="1298598"/>
    <lineage>
        <taxon>Bacteria</taxon>
        <taxon>Bacillati</taxon>
        <taxon>Bacillota</taxon>
        <taxon>Bacilli</taxon>
        <taxon>Bacillales</taxon>
        <taxon>Bacillaceae</taxon>
        <taxon>Gracilibacillus</taxon>
    </lineage>
</organism>